<name>B8IGK5_METNO</name>
<dbReference type="KEGG" id="mno:Mnod_0882"/>
<gene>
    <name evidence="1" type="ordered locus">Mnod_0882</name>
</gene>
<organism evidence="1 2">
    <name type="scientific">Methylobacterium nodulans (strain LMG 21967 / CNCM I-2342 / ORS 2060)</name>
    <dbReference type="NCBI Taxonomy" id="460265"/>
    <lineage>
        <taxon>Bacteria</taxon>
        <taxon>Pseudomonadati</taxon>
        <taxon>Pseudomonadota</taxon>
        <taxon>Alphaproteobacteria</taxon>
        <taxon>Hyphomicrobiales</taxon>
        <taxon>Methylobacteriaceae</taxon>
        <taxon>Methylobacterium</taxon>
    </lineage>
</organism>
<evidence type="ECO:0000313" key="2">
    <source>
        <dbReference type="Proteomes" id="UP000008207"/>
    </source>
</evidence>
<dbReference type="AlphaFoldDB" id="B8IGK5"/>
<evidence type="ECO:0000313" key="1">
    <source>
        <dbReference type="EMBL" id="ACL55905.1"/>
    </source>
</evidence>
<accession>B8IGK5</accession>
<dbReference type="Proteomes" id="UP000008207">
    <property type="component" value="Chromosome"/>
</dbReference>
<dbReference type="HOGENOM" id="CLU_2789154_0_0_5"/>
<dbReference type="EMBL" id="CP001349">
    <property type="protein sequence ID" value="ACL55905.1"/>
    <property type="molecule type" value="Genomic_DNA"/>
</dbReference>
<protein>
    <submittedName>
        <fullName evidence="1">Uncharacterized protein</fullName>
    </submittedName>
</protein>
<sequence length="68" mass="8134">MLRDGGTLLELRPLVVAEHEREGRERQQGRQISRFSFYFPFLRERTGTVSLCFCWLFPEFPEFPDLII</sequence>
<proteinExistence type="predicted"/>
<keyword evidence="2" id="KW-1185">Reference proteome</keyword>
<reference evidence="1 2" key="1">
    <citation type="submission" date="2009-01" db="EMBL/GenBank/DDBJ databases">
        <title>Complete sequence of chromosome of Methylobacterium nodulans ORS 2060.</title>
        <authorList>
            <consortium name="US DOE Joint Genome Institute"/>
            <person name="Lucas S."/>
            <person name="Copeland A."/>
            <person name="Lapidus A."/>
            <person name="Glavina del Rio T."/>
            <person name="Dalin E."/>
            <person name="Tice H."/>
            <person name="Bruce D."/>
            <person name="Goodwin L."/>
            <person name="Pitluck S."/>
            <person name="Sims D."/>
            <person name="Brettin T."/>
            <person name="Detter J.C."/>
            <person name="Han C."/>
            <person name="Larimer F."/>
            <person name="Land M."/>
            <person name="Hauser L."/>
            <person name="Kyrpides N."/>
            <person name="Ivanova N."/>
            <person name="Marx C.J."/>
            <person name="Richardson P."/>
        </authorList>
    </citation>
    <scope>NUCLEOTIDE SEQUENCE [LARGE SCALE GENOMIC DNA]</scope>
    <source>
        <strain evidence="2">LMG 21967 / CNCM I-2342 / ORS 2060</strain>
    </source>
</reference>